<dbReference type="PROSITE" id="PS50126">
    <property type="entry name" value="S1"/>
    <property type="match status" value="3"/>
</dbReference>
<feature type="region of interest" description="Disordered" evidence="4">
    <location>
        <begin position="367"/>
        <end position="389"/>
    </location>
</feature>
<dbReference type="Gene3D" id="2.40.50.140">
    <property type="entry name" value="Nucleic acid-binding proteins"/>
    <property type="match status" value="4"/>
</dbReference>
<dbReference type="SMART" id="SM00316">
    <property type="entry name" value="S1"/>
    <property type="match status" value="4"/>
</dbReference>
<dbReference type="InterPro" id="IPR035104">
    <property type="entry name" value="Ribosomal_protein_S1-like"/>
</dbReference>
<evidence type="ECO:0000256" key="3">
    <source>
        <dbReference type="ARBA" id="ARBA00023274"/>
    </source>
</evidence>
<dbReference type="EMBL" id="ADGH01000004">
    <property type="protein sequence ID" value="EHG25298.1"/>
    <property type="molecule type" value="Genomic_DNA"/>
</dbReference>
<dbReference type="CDD" id="cd04465">
    <property type="entry name" value="S1_RPS1_repeat_ec2_hs2"/>
    <property type="match status" value="1"/>
</dbReference>
<dbReference type="PANTHER" id="PTHR10724">
    <property type="entry name" value="30S RIBOSOMAL PROTEIN S1"/>
    <property type="match status" value="1"/>
</dbReference>
<evidence type="ECO:0000313" key="8">
    <source>
        <dbReference type="Proteomes" id="UP000003175"/>
    </source>
</evidence>
<feature type="domain" description="S1 motif" evidence="5">
    <location>
        <begin position="279"/>
        <end position="348"/>
    </location>
</feature>
<evidence type="ECO:0000313" key="7">
    <source>
        <dbReference type="EMBL" id="EHG25298.1"/>
    </source>
</evidence>
<dbReference type="NCBIfam" id="NF005208">
    <property type="entry name" value="PRK06676.1"/>
    <property type="match status" value="1"/>
</dbReference>
<dbReference type="PANTHER" id="PTHR10724:SF7">
    <property type="entry name" value="SMALL RIBOSOMAL SUBUNIT PROTEIN BS1C"/>
    <property type="match status" value="1"/>
</dbReference>
<proteinExistence type="inferred from homology"/>
<keyword evidence="8" id="KW-1185">Reference proteome</keyword>
<dbReference type="PROSITE" id="PS50926">
    <property type="entry name" value="TRAM"/>
    <property type="match status" value="1"/>
</dbReference>
<organism evidence="7 8">
    <name type="scientific">Selenomonas noxia F0398</name>
    <dbReference type="NCBI Taxonomy" id="702437"/>
    <lineage>
        <taxon>Bacteria</taxon>
        <taxon>Bacillati</taxon>
        <taxon>Bacillota</taxon>
        <taxon>Negativicutes</taxon>
        <taxon>Selenomonadales</taxon>
        <taxon>Selenomonadaceae</taxon>
        <taxon>Selenomonas</taxon>
    </lineage>
</organism>
<dbReference type="SUPFAM" id="SSF50249">
    <property type="entry name" value="Nucleic acid-binding proteins"/>
    <property type="match status" value="4"/>
</dbReference>
<protein>
    <recommendedName>
        <fullName evidence="9">30S ribosomal protein S1</fullName>
    </recommendedName>
</protein>
<evidence type="ECO:0000256" key="1">
    <source>
        <dbReference type="ARBA" id="ARBA00006767"/>
    </source>
</evidence>
<evidence type="ECO:0008006" key="9">
    <source>
        <dbReference type="Google" id="ProtNLM"/>
    </source>
</evidence>
<accession>A0ABN0DQX8</accession>
<comment type="caution">
    <text evidence="7">The sequence shown here is derived from an EMBL/GenBank/DDBJ whole genome shotgun (WGS) entry which is preliminary data.</text>
</comment>
<dbReference type="PRINTS" id="PR00681">
    <property type="entry name" value="RIBOSOMALS1"/>
</dbReference>
<keyword evidence="3" id="KW-0687">Ribonucleoprotein</keyword>
<feature type="domain" description="S1 motif" evidence="5">
    <location>
        <begin position="107"/>
        <end position="173"/>
    </location>
</feature>
<keyword evidence="2" id="KW-0689">Ribosomal protein</keyword>
<evidence type="ECO:0000256" key="4">
    <source>
        <dbReference type="SAM" id="MobiDB-lite"/>
    </source>
</evidence>
<dbReference type="InterPro" id="IPR003029">
    <property type="entry name" value="S1_domain"/>
</dbReference>
<evidence type="ECO:0000259" key="6">
    <source>
        <dbReference type="PROSITE" id="PS50926"/>
    </source>
</evidence>
<dbReference type="InterPro" id="IPR050437">
    <property type="entry name" value="Ribos_protein_bS1-like"/>
</dbReference>
<reference evidence="7 8" key="1">
    <citation type="submission" date="2011-08" db="EMBL/GenBank/DDBJ databases">
        <title>The Genome Sequence of Selenomonas noxia F0398.</title>
        <authorList>
            <consortium name="The Broad Institute Genome Sequencing Platform"/>
            <person name="Earl A."/>
            <person name="Ward D."/>
            <person name="Feldgarden M."/>
            <person name="Gevers D."/>
            <person name="Izard J."/>
            <person name="Ganesan A."/>
            <person name="Blanton J.M."/>
            <person name="Baranova O.V."/>
            <person name="Tanner A.C."/>
            <person name="Dewhirst F.E."/>
            <person name="Young S.K."/>
            <person name="Zeng Q."/>
            <person name="Gargeya S."/>
            <person name="Fitzgerald M."/>
            <person name="Haas B."/>
            <person name="Abouelleil A."/>
            <person name="Alvarado L."/>
            <person name="Arachchi H.M."/>
            <person name="Berlin A."/>
            <person name="Brown A."/>
            <person name="Chapman S.B."/>
            <person name="Chen Z."/>
            <person name="Dunbar C."/>
            <person name="Freedman E."/>
            <person name="Gearin G."/>
            <person name="Gellesch M."/>
            <person name="Goldberg J."/>
            <person name="Griggs A."/>
            <person name="Gujja S."/>
            <person name="Heiman D."/>
            <person name="Howarth C."/>
            <person name="Larson L."/>
            <person name="Lui A."/>
            <person name="MacDonald P.J.P."/>
            <person name="Montmayeur A."/>
            <person name="Murphy C."/>
            <person name="Neiman D."/>
            <person name="Pearson M."/>
            <person name="Priest M."/>
            <person name="Roberts A."/>
            <person name="Saif S."/>
            <person name="Shea T."/>
            <person name="Shenoy N."/>
            <person name="Sisk P."/>
            <person name="Stolte C."/>
            <person name="Sykes S."/>
            <person name="Wortman J."/>
            <person name="Nusbaum C."/>
            <person name="Birren B."/>
        </authorList>
    </citation>
    <scope>NUCLEOTIDE SEQUENCE [LARGE SCALE GENOMIC DNA]</scope>
    <source>
        <strain evidence="7 8">F0398</strain>
    </source>
</reference>
<evidence type="ECO:0000259" key="5">
    <source>
        <dbReference type="PROSITE" id="PS50126"/>
    </source>
</evidence>
<gene>
    <name evidence="7" type="ORF">HMPREF9432_00678</name>
</gene>
<dbReference type="Pfam" id="PF00575">
    <property type="entry name" value="S1"/>
    <property type="match status" value="4"/>
</dbReference>
<name>A0ABN0DQX8_9FIRM</name>
<dbReference type="InterPro" id="IPR012340">
    <property type="entry name" value="NA-bd_OB-fold"/>
</dbReference>
<comment type="similarity">
    <text evidence="1">Belongs to the bacterial ribosomal protein bS1 family.</text>
</comment>
<dbReference type="InterPro" id="IPR002792">
    <property type="entry name" value="TRAM_dom"/>
</dbReference>
<dbReference type="Proteomes" id="UP000003175">
    <property type="component" value="Unassembled WGS sequence"/>
</dbReference>
<feature type="domain" description="S1 motif" evidence="5">
    <location>
        <begin position="194"/>
        <end position="262"/>
    </location>
</feature>
<sequence>MSEQSMKELLEQEDMPDIQERTVVKGVVVQVSRDEAYVDIGYKQEIPVSKRDLAVPAPDDARDVVKVGDEIDVYIKSLGGDNGGSLSKVEADKMAAWKDIEVIQANGDTVEAKIAKEVKGGLVAYVMGLRGFIPASQMELHFVKDLSVYVDQTVEAEIIEVDVQKRRLVLSRRKLLERDRAEKEEAVFSAIEPEQVVRGTVKRLVDYGAFIDIGGVDGLAHISDLAWHRVKHPSEVLEVGQELDVYVKSVDREAKRISLSVKDTLPDPWVEKAAQYAEGDFIEGKIIKLTDFGAFMEIEPGFDGLIPMGELAEKRIERADEAVHTGDVVLVKVLRIDTKRKRISLSITKAKRDADAADVKKYVDESQAEKAEASENTEGQVEAHLDWLK</sequence>
<evidence type="ECO:0000256" key="2">
    <source>
        <dbReference type="ARBA" id="ARBA00022980"/>
    </source>
</evidence>
<dbReference type="CDD" id="cd05688">
    <property type="entry name" value="S1_RPS1_repeat_ec3"/>
    <property type="match status" value="1"/>
</dbReference>
<feature type="domain" description="TRAM" evidence="6">
    <location>
        <begin position="64"/>
        <end position="128"/>
    </location>
</feature>